<evidence type="ECO:0000256" key="3">
    <source>
        <dbReference type="ARBA" id="ARBA00032390"/>
    </source>
</evidence>
<keyword evidence="1" id="KW-0732">Signal</keyword>
<gene>
    <name evidence="6" type="ORF">AWH56_010735</name>
    <name evidence="5" type="ORF">AWH56_05590</name>
</gene>
<evidence type="ECO:0000256" key="1">
    <source>
        <dbReference type="ARBA" id="ARBA00022729"/>
    </source>
</evidence>
<dbReference type="AlphaFoldDB" id="A0A1S2MCV2"/>
<dbReference type="Gene3D" id="3.40.80.10">
    <property type="entry name" value="Peptidoglycan recognition protein-like"/>
    <property type="match status" value="1"/>
</dbReference>
<evidence type="ECO:0000259" key="4">
    <source>
        <dbReference type="PROSITE" id="PS51272"/>
    </source>
</evidence>
<protein>
    <recommendedName>
        <fullName evidence="3">Autolysin</fullName>
    </recommendedName>
    <alternativeName>
        <fullName evidence="2">Cell wall hydrolase</fullName>
    </alternativeName>
</protein>
<dbReference type="SUPFAM" id="SSF55846">
    <property type="entry name" value="N-acetylmuramoyl-L-alanine amidase-like"/>
    <property type="match status" value="1"/>
</dbReference>
<dbReference type="SUPFAM" id="SSF47090">
    <property type="entry name" value="PGBD-like"/>
    <property type="match status" value="1"/>
</dbReference>
<dbReference type="Pfam" id="PF01471">
    <property type="entry name" value="PG_binding_1"/>
    <property type="match status" value="1"/>
</dbReference>
<dbReference type="Gene3D" id="1.10.101.10">
    <property type="entry name" value="PGBD-like superfamily/PGBD"/>
    <property type="match status" value="1"/>
</dbReference>
<dbReference type="Proteomes" id="UP000180175">
    <property type="component" value="Chromosome"/>
</dbReference>
<keyword evidence="7" id="KW-1185">Reference proteome</keyword>
<dbReference type="Pfam" id="PF00395">
    <property type="entry name" value="SLH"/>
    <property type="match status" value="1"/>
</dbReference>
<dbReference type="InterPro" id="IPR036365">
    <property type="entry name" value="PGBD-like_sf"/>
</dbReference>
<name>A0A1S2MCV2_9BACI</name>
<dbReference type="GO" id="GO:0009253">
    <property type="term" value="P:peptidoglycan catabolic process"/>
    <property type="evidence" value="ECO:0007669"/>
    <property type="project" value="InterPro"/>
</dbReference>
<accession>A0A1S2MCV2</accession>
<dbReference type="PANTHER" id="PTHR43308:SF5">
    <property type="entry name" value="S-LAYER PROTEIN _ PEPTIDOGLYCAN ENDO-BETA-N-ACETYLGLUCOSAMINIDASE"/>
    <property type="match status" value="1"/>
</dbReference>
<dbReference type="RefSeq" id="WP_071316189.1">
    <property type="nucleotide sequence ID" value="NZ_CP063356.2"/>
</dbReference>
<dbReference type="InterPro" id="IPR036366">
    <property type="entry name" value="PGBDSf"/>
</dbReference>
<dbReference type="InterPro" id="IPR002477">
    <property type="entry name" value="Peptidoglycan-bd-like"/>
</dbReference>
<dbReference type="EMBL" id="CP063356">
    <property type="protein sequence ID" value="QOY37992.1"/>
    <property type="molecule type" value="Genomic_DNA"/>
</dbReference>
<reference evidence="6 7" key="2">
    <citation type="journal article" date="2017" name="Genome Announc.">
        <title>Draft Genome Sequences of Four Alkaliphilic Bacteria Belonging to the Anaerobacillus Genus.</title>
        <authorList>
            <person name="Bassil N.M."/>
            <person name="Lloyd J.R."/>
        </authorList>
    </citation>
    <scope>NUCLEOTIDE SEQUENCE [LARGE SCALE GENOMIC DNA]</scope>
    <source>
        <strain evidence="6 7">NB2006</strain>
    </source>
</reference>
<dbReference type="OrthoDB" id="9812621at2"/>
<dbReference type="CDD" id="cd06583">
    <property type="entry name" value="PGRP"/>
    <property type="match status" value="1"/>
</dbReference>
<dbReference type="InterPro" id="IPR036505">
    <property type="entry name" value="Amidase/PGRP_sf"/>
</dbReference>
<dbReference type="InterPro" id="IPR051465">
    <property type="entry name" value="Cell_Envelope_Struct_Comp"/>
</dbReference>
<reference evidence="6" key="4">
    <citation type="submission" date="2020-10" db="EMBL/GenBank/DDBJ databases">
        <authorList>
            <person name="Bassil N.M."/>
            <person name="Lloyd J.R."/>
        </authorList>
    </citation>
    <scope>NUCLEOTIDE SEQUENCE</scope>
    <source>
        <strain evidence="6">NB2006</strain>
    </source>
</reference>
<reference evidence="5 7" key="1">
    <citation type="submission" date="2016-10" db="EMBL/GenBank/DDBJ databases">
        <title>Draft genome sequences of four alkaliphilic bacteria belonging to the Anaerobacillus genus.</title>
        <authorList>
            <person name="Bassil N.M."/>
            <person name="Lloyd J.R."/>
        </authorList>
    </citation>
    <scope>NUCLEOTIDE SEQUENCE [LARGE SCALE GENOMIC DNA]</scope>
    <source>
        <strain evidence="5 7">NB2006</strain>
    </source>
</reference>
<sequence length="293" mass="32523">MTIVIQDIRSQTPKRSTTRSETNINKVVRHHSATTSGDFWIFWNGRWVKLGWIVGGYHEIILPDGTVQLCYDPNMITNGVAGHNSRSYHICVVGNGKFTPVQEKAWEERCRLAMKRFNLKPSDVVGHGELTPSACPGINMNTVRSRLGKVNPIEPTFFSNAFGRDCSRFVCKGAKVKELQEKLLLLGEKLPRFGADSDFGKETEDGIKTFQARHDLVVDGIAGPTTLNKIEELIKLSNKGPFPDVSTDHWASKEIETVKEAGIMNGFADGTFKPNEPVTRAQLATVAANLLKK</sequence>
<dbReference type="GO" id="GO:0008745">
    <property type="term" value="F:N-acetylmuramoyl-L-alanine amidase activity"/>
    <property type="evidence" value="ECO:0007669"/>
    <property type="project" value="InterPro"/>
</dbReference>
<dbReference type="InterPro" id="IPR001119">
    <property type="entry name" value="SLH_dom"/>
</dbReference>
<dbReference type="PROSITE" id="PS51272">
    <property type="entry name" value="SLH"/>
    <property type="match status" value="1"/>
</dbReference>
<evidence type="ECO:0000313" key="6">
    <source>
        <dbReference type="EMBL" id="QOY37992.1"/>
    </source>
</evidence>
<dbReference type="PANTHER" id="PTHR43308">
    <property type="entry name" value="OUTER MEMBRANE PROTEIN ALPHA-RELATED"/>
    <property type="match status" value="1"/>
</dbReference>
<organism evidence="5 7">
    <name type="scientific">Anaerobacillus isosaccharinicus</name>
    <dbReference type="NCBI Taxonomy" id="1532552"/>
    <lineage>
        <taxon>Bacteria</taxon>
        <taxon>Bacillati</taxon>
        <taxon>Bacillota</taxon>
        <taxon>Bacilli</taxon>
        <taxon>Bacillales</taxon>
        <taxon>Bacillaceae</taxon>
        <taxon>Anaerobacillus</taxon>
    </lineage>
</organism>
<evidence type="ECO:0000256" key="2">
    <source>
        <dbReference type="ARBA" id="ARBA00030881"/>
    </source>
</evidence>
<proteinExistence type="predicted"/>
<evidence type="ECO:0000313" key="5">
    <source>
        <dbReference type="EMBL" id="OIJ22578.1"/>
    </source>
</evidence>
<feature type="domain" description="SLH" evidence="4">
    <location>
        <begin position="238"/>
        <end position="293"/>
    </location>
</feature>
<dbReference type="Pfam" id="PF01510">
    <property type="entry name" value="Amidase_2"/>
    <property type="match status" value="1"/>
</dbReference>
<dbReference type="SMART" id="SM00644">
    <property type="entry name" value="Ami_2"/>
    <property type="match status" value="1"/>
</dbReference>
<evidence type="ECO:0000313" key="7">
    <source>
        <dbReference type="Proteomes" id="UP000180175"/>
    </source>
</evidence>
<dbReference type="KEGG" id="aia:AWH56_010735"/>
<dbReference type="EMBL" id="LQXD01000048">
    <property type="protein sequence ID" value="OIJ22578.1"/>
    <property type="molecule type" value="Genomic_DNA"/>
</dbReference>
<dbReference type="InterPro" id="IPR002502">
    <property type="entry name" value="Amidase_domain"/>
</dbReference>
<reference evidence="6 7" key="3">
    <citation type="journal article" date="2019" name="Int. J. Syst. Evol. Microbiol.">
        <title>Anaerobacillus isosaccharinicus sp. nov., an alkaliphilic bacterium which degrades isosaccharinic acid.</title>
        <authorList>
            <person name="Bassil N.M."/>
            <person name="Lloyd J.R."/>
        </authorList>
    </citation>
    <scope>NUCLEOTIDE SEQUENCE [LARGE SCALE GENOMIC DNA]</scope>
    <source>
        <strain evidence="6 7">NB2006</strain>
    </source>
</reference>